<keyword evidence="1" id="KW-0255">Endonuclease</keyword>
<dbReference type="RefSeq" id="WP_285997707.1">
    <property type="nucleotide sequence ID" value="NZ_CP127295.1"/>
</dbReference>
<evidence type="ECO:0000313" key="2">
    <source>
        <dbReference type="Proteomes" id="UP001239397"/>
    </source>
</evidence>
<accession>A0A9Y2JPR7</accession>
<dbReference type="Proteomes" id="UP001239397">
    <property type="component" value="Chromosome"/>
</dbReference>
<dbReference type="GO" id="GO:0016787">
    <property type="term" value="F:hydrolase activity"/>
    <property type="evidence" value="ECO:0007669"/>
    <property type="project" value="UniProtKB-KW"/>
</dbReference>
<keyword evidence="1" id="KW-0540">Nuclease</keyword>
<dbReference type="AlphaFoldDB" id="A0A9Y2JPR7"/>
<proteinExistence type="predicted"/>
<organism evidence="1 2">
    <name type="scientific">Amycolatopsis mongoliensis</name>
    <dbReference type="NCBI Taxonomy" id="715475"/>
    <lineage>
        <taxon>Bacteria</taxon>
        <taxon>Bacillati</taxon>
        <taxon>Actinomycetota</taxon>
        <taxon>Actinomycetes</taxon>
        <taxon>Pseudonocardiales</taxon>
        <taxon>Pseudonocardiaceae</taxon>
        <taxon>Amycolatopsis</taxon>
    </lineage>
</organism>
<sequence>MPQKAIRLTDVPAAGTDLEDYVAALFHASGYYVEKSLVERDPDDVLELDIVATRYTEKHPDSIIVEAKGGKWGYTDIFKVVGWMRYLHQARGAFFVVRDQSKDVGRVKLRSSRMGVSFVHLDDFARASQIFEEAELGSPSSSAVVNLWRFSSMVERKLVKNIHSDIKVRPEAIGPTEILRYHRLVNDGIFFTETHVETLEMLYGAYKDHPKLTLAAAQELQNGTYDPNPALEQNALIREALIQGNHNILQSSLYAEHRARLAILRAAVNLCCTYPGGYESSLESGSDEWNAYWLLPQTFREALTWLSAQRNFHLYALFWQQFLWGWGGFYLRHIQETEFEWMSKYSGLPSADIPSALETFDRFFPMGKSSWITESNYTDIVQVKLMPMAFQGIGAHQRRQEYDDAKLEKIGGIGYTVTNMKRWINLTVDFLGGIYIEEPDELA</sequence>
<protein>
    <submittedName>
        <fullName evidence="1">Restriction endonuclease</fullName>
        <ecNumber evidence="1">3.1.21.-</ecNumber>
    </submittedName>
</protein>
<dbReference type="GO" id="GO:0004519">
    <property type="term" value="F:endonuclease activity"/>
    <property type="evidence" value="ECO:0007669"/>
    <property type="project" value="UniProtKB-KW"/>
</dbReference>
<keyword evidence="1" id="KW-0378">Hydrolase</keyword>
<name>A0A9Y2JPR7_9PSEU</name>
<dbReference type="SUPFAM" id="SSF52980">
    <property type="entry name" value="Restriction endonuclease-like"/>
    <property type="match status" value="1"/>
</dbReference>
<reference evidence="1 2" key="1">
    <citation type="submission" date="2023-06" db="EMBL/GenBank/DDBJ databases">
        <authorList>
            <person name="Oyuntsetseg B."/>
            <person name="Kim S.B."/>
        </authorList>
    </citation>
    <scope>NUCLEOTIDE SEQUENCE [LARGE SCALE GENOMIC DNA]</scope>
    <source>
        <strain evidence="1 2">4-36</strain>
    </source>
</reference>
<evidence type="ECO:0000313" key="1">
    <source>
        <dbReference type="EMBL" id="WIY01254.1"/>
    </source>
</evidence>
<dbReference type="EC" id="3.1.21.-" evidence="1"/>
<keyword evidence="2" id="KW-1185">Reference proteome</keyword>
<gene>
    <name evidence="1" type="ORF">QRX60_45720</name>
</gene>
<dbReference type="KEGG" id="amog:QRX60_45720"/>
<dbReference type="EMBL" id="CP127295">
    <property type="protein sequence ID" value="WIY01254.1"/>
    <property type="molecule type" value="Genomic_DNA"/>
</dbReference>
<dbReference type="InterPro" id="IPR011335">
    <property type="entry name" value="Restrct_endonuc-II-like"/>
</dbReference>